<sequence length="49" mass="5592">MKKQDSNRSKRTVKTEKGYAGDSVHTLKQVEQGNLYIAQKELGQQNENL</sequence>
<reference evidence="3 11" key="2">
    <citation type="submission" date="2012-04" db="EMBL/GenBank/DDBJ databases">
        <title>The Genome Sequence of Bacillus cereus VD078.</title>
        <authorList>
            <consortium name="The Broad Institute Genome Sequencing Platform"/>
            <consortium name="The Broad Institute Genome Sequencing Center for Infectious Disease"/>
            <person name="Feldgarden M."/>
            <person name="Van der Auwera G.A."/>
            <person name="Mahillon J."/>
            <person name="Duprez V."/>
            <person name="Timmery S."/>
            <person name="Mattelet C."/>
            <person name="Dierick K."/>
            <person name="Sun M."/>
            <person name="Yu Z."/>
            <person name="Zhu L."/>
            <person name="Hu X."/>
            <person name="Shank E.B."/>
            <person name="Swiecicka I."/>
            <person name="Hansen B.M."/>
            <person name="Andrup L."/>
            <person name="Young S.K."/>
            <person name="Zeng Q."/>
            <person name="Gargeya S."/>
            <person name="Fitzgerald M."/>
            <person name="Haas B."/>
            <person name="Abouelleil A."/>
            <person name="Alvarado L."/>
            <person name="Arachchi H.M."/>
            <person name="Berlin A."/>
            <person name="Chapman S.B."/>
            <person name="Goldberg J."/>
            <person name="Griggs A."/>
            <person name="Gujja S."/>
            <person name="Hansen M."/>
            <person name="Howarth C."/>
            <person name="Imamovic A."/>
            <person name="Larimer J."/>
            <person name="McCowen C."/>
            <person name="Montmayeur A."/>
            <person name="Murphy C."/>
            <person name="Neiman D."/>
            <person name="Pearson M."/>
            <person name="Priest M."/>
            <person name="Roberts A."/>
            <person name="Saif S."/>
            <person name="Shea T."/>
            <person name="Sisk P."/>
            <person name="Sykes S."/>
            <person name="Wortman J."/>
            <person name="Nusbaum C."/>
            <person name="Birren B."/>
        </authorList>
    </citation>
    <scope>NUCLEOTIDE SEQUENCE [LARGE SCALE GENOMIC DNA]</scope>
    <source>
        <strain evidence="3 11">VD078</strain>
    </source>
</reference>
<dbReference type="Proteomes" id="UP000001753">
    <property type="component" value="Chromosome"/>
</dbReference>
<dbReference type="Proteomes" id="UP000194131">
    <property type="component" value="Unassembled WGS sequence"/>
</dbReference>
<dbReference type="EMBL" id="FMAK01000025">
    <property type="protein sequence ID" value="SCB67180.1"/>
    <property type="molecule type" value="Genomic_DNA"/>
</dbReference>
<feature type="region of interest" description="Disordered" evidence="1">
    <location>
        <begin position="1"/>
        <end position="25"/>
    </location>
</feature>
<evidence type="ECO:0000313" key="6">
    <source>
        <dbReference type="EMBL" id="PJN70107.1"/>
    </source>
</evidence>
<accession>C2XRB7</accession>
<dbReference type="Proteomes" id="UP000175835">
    <property type="component" value="Unassembled WGS sequence"/>
</dbReference>
<gene>
    <name evidence="10" type="ORF">BACI71_30464</name>
    <name evidence="6" type="ORF">BACWE_31470</name>
    <name evidence="2" type="ORF">bcere0026_12280</name>
    <name evidence="9" type="ORF">BWGO95_01302</name>
    <name evidence="4" type="ORF">BWGOE11_14850</name>
    <name evidence="8" type="ORF">DET55_112161</name>
    <name evidence="7" type="ORF">I6G81_07530</name>
    <name evidence="3" type="ORF">III_03980</name>
    <name evidence="5" type="ORF">S3E15_02513</name>
</gene>
<evidence type="ECO:0000313" key="13">
    <source>
        <dbReference type="Proteomes" id="UP000194131"/>
    </source>
</evidence>
<reference evidence="9" key="4">
    <citation type="submission" date="2016-08" db="EMBL/GenBank/DDBJ databases">
        <authorList>
            <person name="Loux V."/>
            <person name="Rue O."/>
        </authorList>
    </citation>
    <scope>NUCLEOTIDE SEQUENCE</scope>
    <source>
        <strain evidence="9">SDA_GO95</strain>
    </source>
</reference>
<evidence type="ECO:0000313" key="15">
    <source>
        <dbReference type="Proteomes" id="UP000236165"/>
    </source>
</evidence>
<dbReference type="EMBL" id="ACMP01000046">
    <property type="protein sequence ID" value="EEL71832.1"/>
    <property type="molecule type" value="Genomic_DNA"/>
</dbReference>
<dbReference type="Proteomes" id="UP000596196">
    <property type="component" value="Chromosome"/>
</dbReference>
<reference evidence="8 16" key="8">
    <citation type="submission" date="2018-08" db="EMBL/GenBank/DDBJ databases">
        <title>Freshwater and sediment microbial communities from various areas in North America, analyzing microbe dynamics in response to fracking.</title>
        <authorList>
            <person name="Lamendella R."/>
        </authorList>
    </citation>
    <scope>NUCLEOTIDE SEQUENCE [LARGE SCALE GENOMIC DNA]</scope>
    <source>
        <strain evidence="8 16">DB-1</strain>
    </source>
</reference>
<accession>A0A0B5SKS6</accession>
<evidence type="ECO:0000313" key="16">
    <source>
        <dbReference type="Proteomes" id="UP000256530"/>
    </source>
</evidence>
<accession>A0A0A0WP55</accession>
<evidence type="ECO:0000313" key="11">
    <source>
        <dbReference type="Proteomes" id="UP000006976"/>
    </source>
</evidence>
<evidence type="ECO:0000313" key="17">
    <source>
        <dbReference type="Proteomes" id="UP000437562"/>
    </source>
</evidence>
<dbReference type="EMBL" id="QTTY01000012">
    <property type="protein sequence ID" value="REF33716.1"/>
    <property type="molecule type" value="Genomic_DNA"/>
</dbReference>
<accession>A0A653XEC1</accession>
<evidence type="ECO:0000313" key="3">
    <source>
        <dbReference type="EMBL" id="EJR37111.1"/>
    </source>
</evidence>
<dbReference type="Proteomes" id="UP000236165">
    <property type="component" value="Unassembled WGS sequence"/>
</dbReference>
<dbReference type="EMBL" id="MKZQ01000035">
    <property type="protein sequence ID" value="PJN70107.1"/>
    <property type="molecule type" value="Genomic_DNA"/>
</dbReference>
<dbReference type="GeneID" id="92883018"/>
<evidence type="ECO:0000313" key="5">
    <source>
        <dbReference type="EMBL" id="OSX96035.1"/>
    </source>
</evidence>
<evidence type="ECO:0000313" key="18">
    <source>
        <dbReference type="Proteomes" id="UP000596196"/>
    </source>
</evidence>
<dbReference type="Proteomes" id="UP000195696">
    <property type="component" value="Unassembled WGS sequence"/>
</dbReference>
<evidence type="ECO:0000313" key="8">
    <source>
        <dbReference type="EMBL" id="REF33716.1"/>
    </source>
</evidence>
<evidence type="ECO:0000313" key="12">
    <source>
        <dbReference type="Proteomes" id="UP000175835"/>
    </source>
</evidence>
<reference evidence="10 17" key="9">
    <citation type="submission" date="2019-10" db="EMBL/GenBank/DDBJ databases">
        <authorList>
            <person name="Karimi E."/>
        </authorList>
    </citation>
    <scope>NUCLEOTIDE SEQUENCE [LARGE SCALE GENOMIC DNA]</scope>
    <source>
        <strain evidence="10">Bacillus sp. 71</strain>
    </source>
</reference>
<evidence type="ECO:0000313" key="9">
    <source>
        <dbReference type="EMBL" id="SCB67180.1"/>
    </source>
</evidence>
<reference evidence="14" key="5">
    <citation type="submission" date="2016-08" db="EMBL/GenBank/DDBJ databases">
        <authorList>
            <person name="Seilhamer J.J."/>
        </authorList>
    </citation>
    <scope>NUCLEOTIDE SEQUENCE [LARGE SCALE GENOMIC DNA]</scope>
    <source>
        <strain evidence="14">SDA_GO95</strain>
    </source>
</reference>
<evidence type="ECO:0000313" key="14">
    <source>
        <dbReference type="Proteomes" id="UP000195696"/>
    </source>
</evidence>
<name>A0A0A0WP55_BACMY</name>
<reference evidence="5 13" key="7">
    <citation type="submission" date="2016-12" db="EMBL/GenBank/DDBJ databases">
        <title>Genome Sequences of Twelve Sporeforming Bacillus Species Isolated from Foods.</title>
        <authorList>
            <person name="De Jong A."/>
            <person name="Holsappel S."/>
            <person name="Kuipers O.P."/>
        </authorList>
    </citation>
    <scope>NUCLEOTIDE SEQUENCE [LARGE SCALE GENOMIC DNA]</scope>
    <source>
        <strain evidence="5 13">S3E15</strain>
    </source>
</reference>
<evidence type="ECO:0000313" key="2">
    <source>
        <dbReference type="EMBL" id="EEL71832.1"/>
    </source>
</evidence>
<feature type="compositionally biased region" description="Basic and acidic residues" evidence="1">
    <location>
        <begin position="1"/>
        <end position="19"/>
    </location>
</feature>
<dbReference type="RefSeq" id="WP_000743737.1">
    <property type="nucleotide sequence ID" value="NZ_CAKJWQ010000013.1"/>
</dbReference>
<dbReference type="EMBL" id="MRWU01000002">
    <property type="protein sequence ID" value="OSX96035.1"/>
    <property type="molecule type" value="Genomic_DNA"/>
</dbReference>
<dbReference type="KEGG" id="bww:bwei_3618"/>
<dbReference type="PATRIC" id="fig|86662.17.peg.3642"/>
<accession>J8IHW8</accession>
<reference evidence="2" key="1">
    <citation type="journal article" date="2012" name="Genome Res.">
        <title>Genomic characterization of the Bacillus cereus sensu lato species: Backdrop to the evolution of Bacillus anthracis.</title>
        <authorList>
            <person name="Zwick M.E."/>
            <person name="Joseph S.J."/>
            <person name="Didelot X."/>
            <person name="Chen P.E."/>
            <person name="Bishop-Lilly K.A."/>
            <person name="Stewart A.C."/>
            <person name="Willner K."/>
            <person name="Nolan N."/>
            <person name="Lentz S."/>
            <person name="Thomason M.K."/>
            <person name="Sozhamannan S."/>
            <person name="Mateczun A.J."/>
            <person name="Du L."/>
            <person name="Read T.D."/>
        </authorList>
    </citation>
    <scope>NUCLEOTIDE SEQUENCE [LARGE SCALE GENOMIC DNA]</scope>
    <source>
        <strain evidence="2">AH603</strain>
    </source>
</reference>
<protein>
    <recommendedName>
        <fullName evidence="19">Ketol-acid reductoisomerase</fullName>
    </recommendedName>
</protein>
<reference evidence="7 18" key="10">
    <citation type="submission" date="2020-12" db="EMBL/GenBank/DDBJ databases">
        <title>FDA dAtabase for Regulatory Grade micrObial Sequences (FDA-ARGOS): Supporting development and validation of Infectious Disease Dx tests.</title>
        <authorList>
            <person name="Nelson B."/>
            <person name="Plummer A."/>
            <person name="Tallon L."/>
            <person name="Sadzewicz L."/>
            <person name="Zhao X."/>
            <person name="Boylan J."/>
            <person name="Ott S."/>
            <person name="Bowen H."/>
            <person name="Vavikolanu K."/>
            <person name="Mehta A."/>
            <person name="Aluvathingal J."/>
            <person name="Nadendla S."/>
            <person name="Myers T."/>
            <person name="Yan Y."/>
            <person name="Sichtig H."/>
        </authorList>
    </citation>
    <scope>NUCLEOTIDE SEQUENCE [LARGE SCALE GENOMIC DNA]</scope>
    <source>
        <strain evidence="7 18">FDAARGOS_924</strain>
    </source>
</reference>
<dbReference type="KEGG" id="bmyo:BG05_4511"/>
<dbReference type="EMBL" id="AHEV01000023">
    <property type="protein sequence ID" value="EJR37111.1"/>
    <property type="molecule type" value="Genomic_DNA"/>
</dbReference>
<evidence type="ECO:0000256" key="1">
    <source>
        <dbReference type="SAM" id="MobiDB-lite"/>
    </source>
</evidence>
<organism evidence="2">
    <name type="scientific">Bacillus mycoides</name>
    <dbReference type="NCBI Taxonomy" id="1405"/>
    <lineage>
        <taxon>Bacteria</taxon>
        <taxon>Bacillati</taxon>
        <taxon>Bacillota</taxon>
        <taxon>Bacilli</taxon>
        <taxon>Bacillales</taxon>
        <taxon>Bacillaceae</taxon>
        <taxon>Bacillus</taxon>
        <taxon>Bacillus cereus group</taxon>
    </lineage>
</organism>
<dbReference type="EMBL" id="CABWMC010000023">
    <property type="protein sequence ID" value="VXC28425.1"/>
    <property type="molecule type" value="Genomic_DNA"/>
</dbReference>
<evidence type="ECO:0000313" key="10">
    <source>
        <dbReference type="EMBL" id="VXC28425.1"/>
    </source>
</evidence>
<evidence type="ECO:0000313" key="7">
    <source>
        <dbReference type="EMBL" id="QQA17303.1"/>
    </source>
</evidence>
<reference evidence="4 12" key="3">
    <citation type="submission" date="2016-05" db="EMBL/GenBank/DDBJ databases">
        <title>Bacillus thuringiensis and Bacillus weihenstephanensis as novel biocontrol agents of wilt causing Verticillium species.</title>
        <authorList>
            <person name="Hollensteiner J."/>
            <person name="Wemheuer F."/>
            <person name="Harting R."/>
            <person name="Kolarzyk A."/>
            <person name="Diaz-Valerio S."/>
            <person name="Poehlein A."/>
            <person name="Brzuszkiewicz E."/>
            <person name="Nesemann K."/>
            <person name="Braus-Stromeyer S."/>
            <person name="Braus G."/>
            <person name="Daniel R."/>
            <person name="Liesegang H."/>
        </authorList>
    </citation>
    <scope>NUCLEOTIDE SEQUENCE [LARGE SCALE GENOMIC DNA]</scope>
    <source>
        <strain evidence="4 12">GOE11</strain>
    </source>
</reference>
<keyword evidence="18" id="KW-1185">Reference proteome</keyword>
<proteinExistence type="predicted"/>
<dbReference type="EMBL" id="LXLX01000021">
    <property type="protein sequence ID" value="OFD98119.1"/>
    <property type="molecule type" value="Genomic_DNA"/>
</dbReference>
<dbReference type="Proteomes" id="UP000006976">
    <property type="component" value="Unassembled WGS sequence"/>
</dbReference>
<dbReference type="EMBL" id="CP065877">
    <property type="protein sequence ID" value="QQA17303.1"/>
    <property type="molecule type" value="Genomic_DNA"/>
</dbReference>
<dbReference type="AlphaFoldDB" id="A0A0A0WP55"/>
<dbReference type="Proteomes" id="UP000437562">
    <property type="component" value="Unassembled WGS sequence"/>
</dbReference>
<evidence type="ECO:0008006" key="19">
    <source>
        <dbReference type="Google" id="ProtNLM"/>
    </source>
</evidence>
<dbReference type="Proteomes" id="UP000256530">
    <property type="component" value="Unassembled WGS sequence"/>
</dbReference>
<reference evidence="6 15" key="6">
    <citation type="submission" date="2016-10" db="EMBL/GenBank/DDBJ databases">
        <title>Genome Sequence of Bacillus weihenstephanensis GM6LP.</title>
        <authorList>
            <person name="Poehlein A."/>
            <person name="Wemheuer F."/>
            <person name="Hollensteiner J."/>
            <person name="Wemheuer B."/>
        </authorList>
    </citation>
    <scope>NUCLEOTIDE SEQUENCE [LARGE SCALE GENOMIC DNA]</scope>
    <source>
        <strain evidence="6 15">GM6LP</strain>
    </source>
</reference>
<evidence type="ECO:0000313" key="4">
    <source>
        <dbReference type="EMBL" id="OFD98119.1"/>
    </source>
</evidence>